<keyword evidence="1" id="KW-1133">Transmembrane helix</keyword>
<dbReference type="AlphaFoldDB" id="M5UDD2"/>
<proteinExistence type="predicted"/>
<sequence>MAGGVIWYVIDSRAAGQWLGGGSTVGLVCGIVAGAIIAFEMLLWPRKALRRLRLFPTKYWLAAHLWLGLASFPLAVVHSGFHLGGYLPATFMTVFSLTIFSGVYGWIVQNVLPKWLLRNLPAETIYSQIDHVAGLATDDAKRLLIASCGQRRTAIEQVQLDMEDMDMSLTQTIVIGAVRQAGKGRTSGRTLQTKQAHDSRDDRDRLWTAYDNIEQFLLHGSSITSPVTDRREATIWFNRLRKDCGDPSQDIIDSLEQLCDQRRQFDTQRVVHKWLHAWLPLHIGLSISVSILLVVHVWTALKYW</sequence>
<keyword evidence="1" id="KW-0812">Transmembrane</keyword>
<reference evidence="2 3" key="1">
    <citation type="journal article" date="2013" name="Mar. Genomics">
        <title>Expression of sulfatases in Rhodopirellula baltica and the diversity of sulfatases in the genus Rhodopirellula.</title>
        <authorList>
            <person name="Wegner C.E."/>
            <person name="Richter-Heitmann T."/>
            <person name="Klindworth A."/>
            <person name="Klockow C."/>
            <person name="Richter M."/>
            <person name="Achstetter T."/>
            <person name="Glockner F.O."/>
            <person name="Harder J."/>
        </authorList>
    </citation>
    <scope>NUCLEOTIDE SEQUENCE [LARGE SCALE GENOMIC DNA]</scope>
    <source>
        <strain evidence="2 3">SM41</strain>
    </source>
</reference>
<keyword evidence="1" id="KW-0472">Membrane</keyword>
<name>M5UDD2_9BACT</name>
<evidence type="ECO:0000256" key="1">
    <source>
        <dbReference type="SAM" id="Phobius"/>
    </source>
</evidence>
<dbReference type="PATRIC" id="fig|1263870.3.peg.2862"/>
<feature type="transmembrane region" description="Helical" evidence="1">
    <location>
        <begin position="278"/>
        <end position="301"/>
    </location>
</feature>
<accession>M5UDD2</accession>
<comment type="caution">
    <text evidence="2">The sequence shown here is derived from an EMBL/GenBank/DDBJ whole genome shotgun (WGS) entry which is preliminary data.</text>
</comment>
<organism evidence="2 3">
    <name type="scientific">Rhodopirellula sallentina SM41</name>
    <dbReference type="NCBI Taxonomy" id="1263870"/>
    <lineage>
        <taxon>Bacteria</taxon>
        <taxon>Pseudomonadati</taxon>
        <taxon>Planctomycetota</taxon>
        <taxon>Planctomycetia</taxon>
        <taxon>Pirellulales</taxon>
        <taxon>Pirellulaceae</taxon>
        <taxon>Rhodopirellula</taxon>
    </lineage>
</organism>
<gene>
    <name evidence="2" type="ORF">RSSM_02693</name>
</gene>
<evidence type="ECO:0000313" key="2">
    <source>
        <dbReference type="EMBL" id="EMI55861.1"/>
    </source>
</evidence>
<keyword evidence="3" id="KW-1185">Reference proteome</keyword>
<feature type="transmembrane region" description="Helical" evidence="1">
    <location>
        <begin position="87"/>
        <end position="108"/>
    </location>
</feature>
<protein>
    <submittedName>
        <fullName evidence="2">Putative membrane protein</fullName>
    </submittedName>
</protein>
<feature type="transmembrane region" description="Helical" evidence="1">
    <location>
        <begin position="18"/>
        <end position="39"/>
    </location>
</feature>
<feature type="transmembrane region" description="Helical" evidence="1">
    <location>
        <begin position="59"/>
        <end position="81"/>
    </location>
</feature>
<dbReference type="EMBL" id="ANOH01000189">
    <property type="protein sequence ID" value="EMI55861.1"/>
    <property type="molecule type" value="Genomic_DNA"/>
</dbReference>
<dbReference type="Proteomes" id="UP000011885">
    <property type="component" value="Unassembled WGS sequence"/>
</dbReference>
<evidence type="ECO:0000313" key="3">
    <source>
        <dbReference type="Proteomes" id="UP000011885"/>
    </source>
</evidence>